<dbReference type="InterPro" id="IPR027417">
    <property type="entry name" value="P-loop_NTPase"/>
</dbReference>
<accession>Q220L2</accession>
<dbReference type="SMART" id="SM00382">
    <property type="entry name" value="AAA"/>
    <property type="match status" value="1"/>
</dbReference>
<dbReference type="OrthoDB" id="9783370at2"/>
<gene>
    <name evidence="2" type="ordered locus">Rfer_0791</name>
</gene>
<keyword evidence="3" id="KW-1185">Reference proteome</keyword>
<dbReference type="RefSeq" id="WP_011463114.1">
    <property type="nucleotide sequence ID" value="NC_007908.1"/>
</dbReference>
<dbReference type="Gene3D" id="3.40.50.300">
    <property type="entry name" value="P-loop containing nucleotide triphosphate hydrolases"/>
    <property type="match status" value="1"/>
</dbReference>
<dbReference type="InterPro" id="IPR003593">
    <property type="entry name" value="AAA+_ATPase"/>
</dbReference>
<proteinExistence type="predicted"/>
<organism evidence="2 3">
    <name type="scientific">Albidiferax ferrireducens (strain ATCC BAA-621 / DSM 15236 / T118)</name>
    <name type="common">Rhodoferax ferrireducens</name>
    <dbReference type="NCBI Taxonomy" id="338969"/>
    <lineage>
        <taxon>Bacteria</taxon>
        <taxon>Pseudomonadati</taxon>
        <taxon>Pseudomonadota</taxon>
        <taxon>Betaproteobacteria</taxon>
        <taxon>Burkholderiales</taxon>
        <taxon>Comamonadaceae</taxon>
        <taxon>Rhodoferax</taxon>
    </lineage>
</organism>
<dbReference type="eggNOG" id="COG0714">
    <property type="taxonomic scope" value="Bacteria"/>
</dbReference>
<reference evidence="3" key="1">
    <citation type="submission" date="2006-02" db="EMBL/GenBank/DDBJ databases">
        <title>Complete sequence of chromosome of Rhodoferax ferrireducens DSM 15236.</title>
        <authorList>
            <person name="Copeland A."/>
            <person name="Lucas S."/>
            <person name="Lapidus A."/>
            <person name="Barry K."/>
            <person name="Detter J.C."/>
            <person name="Glavina del Rio T."/>
            <person name="Hammon N."/>
            <person name="Israni S."/>
            <person name="Pitluck S."/>
            <person name="Brettin T."/>
            <person name="Bruce D."/>
            <person name="Han C."/>
            <person name="Tapia R."/>
            <person name="Gilna P."/>
            <person name="Kiss H."/>
            <person name="Schmutz J."/>
            <person name="Larimer F."/>
            <person name="Land M."/>
            <person name="Kyrpides N."/>
            <person name="Ivanova N."/>
            <person name="Richardson P."/>
        </authorList>
    </citation>
    <scope>NUCLEOTIDE SEQUENCE [LARGE SCALE GENOMIC DNA]</scope>
    <source>
        <strain evidence="3">ATCC BAA-621 / DSM 15236 / T118</strain>
    </source>
</reference>
<feature type="domain" description="AAA+ ATPase" evidence="1">
    <location>
        <begin position="167"/>
        <end position="359"/>
    </location>
</feature>
<dbReference type="STRING" id="338969.Rfer_0791"/>
<name>Q220L2_ALBFT</name>
<sequence>MNLLQFPATQPRSLQDIRATLPHAPQTLEETGLSTTFLVELVAKTMFQLGLTRLTELSAQLCLAGTVVEAVCLFMRRESLLEVTRRGQHEADVEFDLTQAGRARAAEWLTRSSYVGAAPVPLEVYTERVRAQSVTNQAITANQVHAAFADLVVPERLIDLLGTAVNSGRPILLYGPAGSGKTYLAERLQRLITGAVAIPYAISVHGEVIRVFDAQCHRPLVVDGAPRAALDNRARPDARWVLCERPCIVSGGELTLEMLDLSFDGRAGYYEAPPHFKANNGLFIVDDLGRQVISPRQLMNRWVVPMERRHDHLMLRNGGKFTIPFDMVLVFSSNLRPAQLEDAAFLRRLGHKIAITAVSQADYALIFERACAAEGIAHDPAAFRALVDGYHQPQGRPLLACYPRDLLHLIASRARYLEVPAELSVELLDWAWQAYFGNEALIEAASEPGSPS</sequence>
<dbReference type="EMBL" id="CP000267">
    <property type="protein sequence ID" value="ABD68541.1"/>
    <property type="molecule type" value="Genomic_DNA"/>
</dbReference>
<evidence type="ECO:0000259" key="1">
    <source>
        <dbReference type="SMART" id="SM00382"/>
    </source>
</evidence>
<evidence type="ECO:0000313" key="2">
    <source>
        <dbReference type="EMBL" id="ABD68541.1"/>
    </source>
</evidence>
<dbReference type="SUPFAM" id="SSF52540">
    <property type="entry name" value="P-loop containing nucleoside triphosphate hydrolases"/>
    <property type="match status" value="1"/>
</dbReference>
<dbReference type="KEGG" id="rfr:Rfer_0791"/>
<protein>
    <submittedName>
        <fullName evidence="2">ATPase</fullName>
    </submittedName>
</protein>
<evidence type="ECO:0000313" key="3">
    <source>
        <dbReference type="Proteomes" id="UP000008332"/>
    </source>
</evidence>
<dbReference type="AlphaFoldDB" id="Q220L2"/>
<dbReference type="Proteomes" id="UP000008332">
    <property type="component" value="Chromosome"/>
</dbReference>
<dbReference type="HOGENOM" id="CLU_029703_1_0_4"/>